<dbReference type="PIRSF" id="PIRSF003101">
    <property type="entry name" value="FtsA"/>
    <property type="match status" value="1"/>
</dbReference>
<dbReference type="Gene3D" id="3.30.1490.110">
    <property type="match status" value="1"/>
</dbReference>
<dbReference type="CDD" id="cd24048">
    <property type="entry name" value="ASKHA_NBD_FtsA"/>
    <property type="match status" value="1"/>
</dbReference>
<keyword evidence="2 5" id="KW-0132">Cell division</keyword>
<evidence type="ECO:0000313" key="8">
    <source>
        <dbReference type="EMBL" id="PIU75117.1"/>
    </source>
</evidence>
<evidence type="ECO:0000256" key="2">
    <source>
        <dbReference type="ARBA" id="ARBA00022618"/>
    </source>
</evidence>
<accession>A0A2M7AWW6</accession>
<dbReference type="HAMAP" id="MF_02033">
    <property type="entry name" value="FtsA"/>
    <property type="match status" value="1"/>
</dbReference>
<organism evidence="8 9">
    <name type="scientific">Candidatus Portnoybacteria bacterium CG06_land_8_20_14_3_00_39_12</name>
    <dbReference type="NCBI Taxonomy" id="1974809"/>
    <lineage>
        <taxon>Bacteria</taxon>
        <taxon>Candidatus Portnoyibacteriota</taxon>
    </lineage>
</organism>
<comment type="function">
    <text evidence="5 6">Cell division protein that is involved in the assembly of the Z ring. May serve as a membrane anchor for the Z ring.</text>
</comment>
<comment type="subcellular location">
    <subcellularLocation>
        <location evidence="5">Cell membrane</location>
        <topology evidence="5">Peripheral membrane protein</topology>
        <orientation evidence="5">Cytoplasmic side</orientation>
    </subcellularLocation>
    <text evidence="5">Localizes to the Z ring in an FtsZ-dependent manner. Targeted to the membrane through a conserved C-terminal amphipathic helix.</text>
</comment>
<dbReference type="InterPro" id="IPR043129">
    <property type="entry name" value="ATPase_NBD"/>
</dbReference>
<dbReference type="InterPro" id="IPR003494">
    <property type="entry name" value="SHS2_FtsA"/>
</dbReference>
<evidence type="ECO:0000259" key="7">
    <source>
        <dbReference type="SMART" id="SM00842"/>
    </source>
</evidence>
<feature type="domain" description="SHS2" evidence="7">
    <location>
        <begin position="7"/>
        <end position="196"/>
    </location>
</feature>
<comment type="subunit">
    <text evidence="5">Self-interacts. Interacts with FtsZ.</text>
</comment>
<dbReference type="GO" id="GO:0009898">
    <property type="term" value="C:cytoplasmic side of plasma membrane"/>
    <property type="evidence" value="ECO:0007669"/>
    <property type="project" value="UniProtKB-UniRule"/>
</dbReference>
<dbReference type="GO" id="GO:0032153">
    <property type="term" value="C:cell division site"/>
    <property type="evidence" value="ECO:0007669"/>
    <property type="project" value="UniProtKB-UniRule"/>
</dbReference>
<dbReference type="Pfam" id="PF02491">
    <property type="entry name" value="SHS2_FTSA"/>
    <property type="match status" value="1"/>
</dbReference>
<evidence type="ECO:0000313" key="9">
    <source>
        <dbReference type="Proteomes" id="UP000228775"/>
    </source>
</evidence>
<dbReference type="InterPro" id="IPR050696">
    <property type="entry name" value="FtsA/MreB"/>
</dbReference>
<dbReference type="EMBL" id="PEVY01000052">
    <property type="protein sequence ID" value="PIU75117.1"/>
    <property type="molecule type" value="Genomic_DNA"/>
</dbReference>
<keyword evidence="3 5" id="KW-0472">Membrane</keyword>
<dbReference type="GO" id="GO:0043093">
    <property type="term" value="P:FtsZ-dependent cytokinesis"/>
    <property type="evidence" value="ECO:0007669"/>
    <property type="project" value="UniProtKB-UniRule"/>
</dbReference>
<dbReference type="AlphaFoldDB" id="A0A2M7AWW6"/>
<reference evidence="9" key="1">
    <citation type="submission" date="2017-09" db="EMBL/GenBank/DDBJ databases">
        <title>Depth-based differentiation of microbial function through sediment-hosted aquifers and enrichment of novel symbionts in the deep terrestrial subsurface.</title>
        <authorList>
            <person name="Probst A.J."/>
            <person name="Ladd B."/>
            <person name="Jarett J.K."/>
            <person name="Geller-Mcgrath D.E."/>
            <person name="Sieber C.M.K."/>
            <person name="Emerson J.B."/>
            <person name="Anantharaman K."/>
            <person name="Thomas B.C."/>
            <person name="Malmstrom R."/>
            <person name="Stieglmeier M."/>
            <person name="Klingl A."/>
            <person name="Woyke T."/>
            <person name="Ryan C.M."/>
            <person name="Banfield J.F."/>
        </authorList>
    </citation>
    <scope>NUCLEOTIDE SEQUENCE [LARGE SCALE GENOMIC DNA]</scope>
</reference>
<dbReference type="NCBIfam" id="TIGR01174">
    <property type="entry name" value="ftsA"/>
    <property type="match status" value="1"/>
</dbReference>
<dbReference type="SMART" id="SM00842">
    <property type="entry name" value="FtsA"/>
    <property type="match status" value="1"/>
</dbReference>
<name>A0A2M7AWW6_9BACT</name>
<keyword evidence="4 5" id="KW-0131">Cell cycle</keyword>
<evidence type="ECO:0000256" key="5">
    <source>
        <dbReference type="HAMAP-Rule" id="MF_02033"/>
    </source>
</evidence>
<sequence length="413" mass="44132">MSKESIITGLDVGTGFIRVVVAQTKEGDNHPQIIGVGETKSFGLRRGVVVDIRDTVKSIRLAVEAASRSSGLAITSATVSLGGNHLQCRQSKGVVAVSRADGEISSEDVARVLKAAQAISLPPNRQIIHALPMNFTVDGQDEIKDPIGMHGVRLEVGCLIVDASSPFVRNLTKCVNEAGLNVESLIASPLAGAEAVLTKRQKELGVLCLDIGAGQTCLTIYEEGDIIHTHVFPLGANHITNDIAIGLRTDIDLAERIKIEYASVLPQEINSKVKINLADLSDSEQGYVPRCEIAKIVRARAEEILDLVNQELKRVGRHGLLPAGVVLLGGGAKMVGVIDLIKEKLRLPAQIGFPQEATGILDQVDDPCFAPAIGLTYWGVKNRQNSGGGMAGSPKMTYGLWQKIKKLLKAFNP</sequence>
<gene>
    <name evidence="5 8" type="primary">ftsA</name>
    <name evidence="8" type="ORF">COS76_02535</name>
</gene>
<evidence type="ECO:0000256" key="3">
    <source>
        <dbReference type="ARBA" id="ARBA00023136"/>
    </source>
</evidence>
<comment type="caution">
    <text evidence="8">The sequence shown here is derived from an EMBL/GenBank/DDBJ whole genome shotgun (WGS) entry which is preliminary data.</text>
</comment>
<dbReference type="PANTHER" id="PTHR32432:SF4">
    <property type="entry name" value="CELL DIVISION PROTEIN FTSA"/>
    <property type="match status" value="1"/>
</dbReference>
<evidence type="ECO:0000256" key="6">
    <source>
        <dbReference type="PIRNR" id="PIRNR003101"/>
    </source>
</evidence>
<proteinExistence type="inferred from homology"/>
<comment type="similarity">
    <text evidence="5 6">Belongs to the FtsA/MreB family.</text>
</comment>
<dbReference type="PANTHER" id="PTHR32432">
    <property type="entry name" value="CELL DIVISION PROTEIN FTSA-RELATED"/>
    <property type="match status" value="1"/>
</dbReference>
<evidence type="ECO:0000256" key="1">
    <source>
        <dbReference type="ARBA" id="ARBA00022475"/>
    </source>
</evidence>
<keyword evidence="1 5" id="KW-1003">Cell membrane</keyword>
<protein>
    <recommendedName>
        <fullName evidence="5 6">Cell division protein FtsA</fullName>
    </recommendedName>
</protein>
<dbReference type="Pfam" id="PF14450">
    <property type="entry name" value="FtsA"/>
    <property type="match status" value="1"/>
</dbReference>
<dbReference type="InterPro" id="IPR020823">
    <property type="entry name" value="Cell_div_FtsA"/>
</dbReference>
<dbReference type="Proteomes" id="UP000228775">
    <property type="component" value="Unassembled WGS sequence"/>
</dbReference>
<dbReference type="Gene3D" id="3.30.420.40">
    <property type="match status" value="2"/>
</dbReference>
<dbReference type="SUPFAM" id="SSF53067">
    <property type="entry name" value="Actin-like ATPase domain"/>
    <property type="match status" value="2"/>
</dbReference>
<evidence type="ECO:0000256" key="4">
    <source>
        <dbReference type="ARBA" id="ARBA00023306"/>
    </source>
</evidence>